<evidence type="ECO:0000256" key="2">
    <source>
        <dbReference type="ARBA" id="ARBA00012513"/>
    </source>
</evidence>
<feature type="compositionally biased region" description="Low complexity" evidence="16">
    <location>
        <begin position="202"/>
        <end position="217"/>
    </location>
</feature>
<dbReference type="Proteomes" id="UP001497516">
    <property type="component" value="Chromosome 2"/>
</dbReference>
<keyword evidence="8 15" id="KW-0547">Nucleotide-binding</keyword>
<dbReference type="FunFam" id="1.10.238.10:FF:000015">
    <property type="entry name" value="Calcium-dependent protein kinase 1"/>
    <property type="match status" value="1"/>
</dbReference>
<feature type="compositionally biased region" description="Basic and acidic residues" evidence="16">
    <location>
        <begin position="105"/>
        <end position="115"/>
    </location>
</feature>
<feature type="domain" description="EF-hand" evidence="18">
    <location>
        <begin position="645"/>
        <end position="680"/>
    </location>
</feature>
<dbReference type="PANTHER" id="PTHR24349">
    <property type="entry name" value="SERINE/THREONINE-PROTEIN KINASE"/>
    <property type="match status" value="1"/>
</dbReference>
<feature type="region of interest" description="Disordered" evidence="16">
    <location>
        <begin position="26"/>
        <end position="243"/>
    </location>
</feature>
<feature type="compositionally biased region" description="Basic and acidic residues" evidence="16">
    <location>
        <begin position="62"/>
        <end position="97"/>
    </location>
</feature>
<dbReference type="SUPFAM" id="SSF47473">
    <property type="entry name" value="EF-hand"/>
    <property type="match status" value="1"/>
</dbReference>
<evidence type="ECO:0000256" key="4">
    <source>
        <dbReference type="ARBA" id="ARBA00022553"/>
    </source>
</evidence>
<evidence type="ECO:0000313" key="19">
    <source>
        <dbReference type="EMBL" id="CAL1370721.1"/>
    </source>
</evidence>
<keyword evidence="4" id="KW-0597">Phosphoprotein</keyword>
<evidence type="ECO:0000256" key="9">
    <source>
        <dbReference type="ARBA" id="ARBA00022777"/>
    </source>
</evidence>
<accession>A0AAV2DAM4</accession>
<dbReference type="Pfam" id="PF13499">
    <property type="entry name" value="EF-hand_7"/>
    <property type="match status" value="2"/>
</dbReference>
<reference evidence="19 20" key="1">
    <citation type="submission" date="2024-04" db="EMBL/GenBank/DDBJ databases">
        <authorList>
            <person name="Fracassetti M."/>
        </authorList>
    </citation>
    <scope>NUCLEOTIDE SEQUENCE [LARGE SCALE GENOMIC DNA]</scope>
</reference>
<dbReference type="Gene3D" id="3.30.200.20">
    <property type="entry name" value="Phosphorylase Kinase, domain 1"/>
    <property type="match status" value="1"/>
</dbReference>
<dbReference type="InterPro" id="IPR000719">
    <property type="entry name" value="Prot_kinase_dom"/>
</dbReference>
<organism evidence="19 20">
    <name type="scientific">Linum trigynum</name>
    <dbReference type="NCBI Taxonomy" id="586398"/>
    <lineage>
        <taxon>Eukaryota</taxon>
        <taxon>Viridiplantae</taxon>
        <taxon>Streptophyta</taxon>
        <taxon>Embryophyta</taxon>
        <taxon>Tracheophyta</taxon>
        <taxon>Spermatophyta</taxon>
        <taxon>Magnoliopsida</taxon>
        <taxon>eudicotyledons</taxon>
        <taxon>Gunneridae</taxon>
        <taxon>Pentapetalae</taxon>
        <taxon>rosids</taxon>
        <taxon>fabids</taxon>
        <taxon>Malpighiales</taxon>
        <taxon>Linaceae</taxon>
        <taxon>Linum</taxon>
    </lineage>
</organism>
<dbReference type="PROSITE" id="PS00108">
    <property type="entry name" value="PROTEIN_KINASE_ST"/>
    <property type="match status" value="1"/>
</dbReference>
<dbReference type="InterPro" id="IPR002048">
    <property type="entry name" value="EF_hand_dom"/>
</dbReference>
<dbReference type="InterPro" id="IPR008271">
    <property type="entry name" value="Ser/Thr_kinase_AS"/>
</dbReference>
<dbReference type="PROSITE" id="PS50222">
    <property type="entry name" value="EF_HAND_2"/>
    <property type="match status" value="4"/>
</dbReference>
<feature type="domain" description="EF-hand" evidence="18">
    <location>
        <begin position="609"/>
        <end position="644"/>
    </location>
</feature>
<dbReference type="GO" id="GO:0005524">
    <property type="term" value="F:ATP binding"/>
    <property type="evidence" value="ECO:0007669"/>
    <property type="project" value="UniProtKB-UniRule"/>
</dbReference>
<evidence type="ECO:0000256" key="8">
    <source>
        <dbReference type="ARBA" id="ARBA00022741"/>
    </source>
</evidence>
<gene>
    <name evidence="19" type="ORF">LTRI10_LOCUS12826</name>
</gene>
<keyword evidence="3" id="KW-0723">Serine/threonine-protein kinase</keyword>
<dbReference type="CDD" id="cd05117">
    <property type="entry name" value="STKc_CAMK"/>
    <property type="match status" value="1"/>
</dbReference>
<name>A0AAV2DAM4_9ROSI</name>
<evidence type="ECO:0000256" key="16">
    <source>
        <dbReference type="SAM" id="MobiDB-lite"/>
    </source>
</evidence>
<dbReference type="GO" id="GO:0005509">
    <property type="term" value="F:calcium ion binding"/>
    <property type="evidence" value="ECO:0007669"/>
    <property type="project" value="InterPro"/>
</dbReference>
<dbReference type="SMART" id="SM00220">
    <property type="entry name" value="S_TKc"/>
    <property type="match status" value="1"/>
</dbReference>
<evidence type="ECO:0000256" key="11">
    <source>
        <dbReference type="ARBA" id="ARBA00022840"/>
    </source>
</evidence>
<evidence type="ECO:0000259" key="18">
    <source>
        <dbReference type="PROSITE" id="PS50222"/>
    </source>
</evidence>
<keyword evidence="6" id="KW-0479">Metal-binding</keyword>
<feature type="domain" description="EF-hand" evidence="18">
    <location>
        <begin position="684"/>
        <end position="714"/>
    </location>
</feature>
<feature type="compositionally biased region" description="Basic and acidic residues" evidence="16">
    <location>
        <begin position="127"/>
        <end position="142"/>
    </location>
</feature>
<keyword evidence="20" id="KW-1185">Reference proteome</keyword>
<comment type="similarity">
    <text evidence="1">Belongs to the protein kinase superfamily. CAMK Ser/Thr protein kinase family. CaMK subfamily.</text>
</comment>
<dbReference type="Gene3D" id="1.10.238.10">
    <property type="entry name" value="EF-hand"/>
    <property type="match status" value="1"/>
</dbReference>
<comment type="catalytic activity">
    <reaction evidence="14">
        <text>L-seryl-[protein] + ATP = O-phospho-L-seryl-[protein] + ADP + H(+)</text>
        <dbReference type="Rhea" id="RHEA:17989"/>
        <dbReference type="Rhea" id="RHEA-COMP:9863"/>
        <dbReference type="Rhea" id="RHEA-COMP:11604"/>
        <dbReference type="ChEBI" id="CHEBI:15378"/>
        <dbReference type="ChEBI" id="CHEBI:29999"/>
        <dbReference type="ChEBI" id="CHEBI:30616"/>
        <dbReference type="ChEBI" id="CHEBI:83421"/>
        <dbReference type="ChEBI" id="CHEBI:456216"/>
        <dbReference type="EC" id="2.7.11.1"/>
    </reaction>
</comment>
<evidence type="ECO:0000313" key="20">
    <source>
        <dbReference type="Proteomes" id="UP001497516"/>
    </source>
</evidence>
<dbReference type="SMART" id="SM00054">
    <property type="entry name" value="EFh"/>
    <property type="match status" value="4"/>
</dbReference>
<feature type="domain" description="Protein kinase" evidence="17">
    <location>
        <begin position="272"/>
        <end position="530"/>
    </location>
</feature>
<dbReference type="FunFam" id="3.30.200.20:FF:000004">
    <property type="entry name" value="Calcium-dependent protein kinase 1"/>
    <property type="match status" value="1"/>
</dbReference>
<keyword evidence="9" id="KW-0418">Kinase</keyword>
<evidence type="ECO:0000256" key="13">
    <source>
        <dbReference type="ARBA" id="ARBA00047899"/>
    </source>
</evidence>
<evidence type="ECO:0000256" key="1">
    <source>
        <dbReference type="ARBA" id="ARBA00005354"/>
    </source>
</evidence>
<sequence>MGNNCVQAKGVEEGGGGICNLKWWSKSAVGKMKPTKTQKNVEKESGSKKNIESGNVADSGEAPDKPPEKMKMEKKPSENKKEEEEKRVVVEPEKLEKQPSSAPKSPEEKKNKTAEMKLPPENVEIAKPPEEPPKKVVREKKSPNQSPHKTKKEPKQDFAPKKVAISPPPQVEDEVPIHQPQPPPEVTQVIPVEPQPHQSQDPQVQSHTQSQKQQPKPVDVEAKNPGGEVIVAGGGGGGKPAKKAHNVKRMASAGLQTDSVLKTKTGHLKEYFNLGRKLGHGQFGTTFLCVEKGTGKHYACKSIAKRKLLTMDDVEDVRREIEIMHHLAGHPNIIRIKSAYEDSVAVHVVMELCSGGELFDRIIKRGHYTEMKAAEITRTICGVIETCHSLGVMHRDLKPENFLFIDENEDSPLKAIDFGLSMFFKPGQVFNDVVGSPYYVAPEVLRKKYGHESDVWSAGVMVYILLSGVPPFWAETEDEIFQEVLHGELDFTSDPWPHISDSAKEIVRKMLVRDPKKRITAHEVLCHPWVRVDGVAPNKPLDSAVLTRLKQFSAMNKLKKMALRVIAEKLTEEEIAGLREMFKMIDTDNSGSITFEELKVALKMFGANLDESEIYDLMQAADIDNSGTIDYAEFIAATLHLNKVEREDRLFAAFAYFDKDGSGYITKDELQQACNEFGMKAVSVEEMIREVDQDNDGRIDYNEFVAMMQMGNPEIGDIKSSSIKLSLPSLKNRTK</sequence>
<evidence type="ECO:0000256" key="15">
    <source>
        <dbReference type="PROSITE-ProRule" id="PRU10141"/>
    </source>
</evidence>
<dbReference type="Gene3D" id="1.10.510.10">
    <property type="entry name" value="Transferase(Phosphotransferase) domain 1"/>
    <property type="match status" value="1"/>
</dbReference>
<dbReference type="GO" id="GO:0004674">
    <property type="term" value="F:protein serine/threonine kinase activity"/>
    <property type="evidence" value="ECO:0007669"/>
    <property type="project" value="UniProtKB-KW"/>
</dbReference>
<evidence type="ECO:0000256" key="10">
    <source>
        <dbReference type="ARBA" id="ARBA00022837"/>
    </source>
</evidence>
<comment type="similarity">
    <text evidence="12">Belongs to the protein kinase superfamily. Ser/Thr protein kinase family. CDPK subfamily.</text>
</comment>
<feature type="domain" description="EF-hand" evidence="18">
    <location>
        <begin position="573"/>
        <end position="608"/>
    </location>
</feature>
<dbReference type="EC" id="2.7.11.1" evidence="2"/>
<keyword evidence="10" id="KW-0106">Calcium</keyword>
<protein>
    <recommendedName>
        <fullName evidence="2">non-specific serine/threonine protein kinase</fullName>
        <ecNumber evidence="2">2.7.11.1</ecNumber>
    </recommendedName>
</protein>
<evidence type="ECO:0000256" key="6">
    <source>
        <dbReference type="ARBA" id="ARBA00022723"/>
    </source>
</evidence>
<comment type="catalytic activity">
    <reaction evidence="13">
        <text>L-threonyl-[protein] + ATP = O-phospho-L-threonyl-[protein] + ADP + H(+)</text>
        <dbReference type="Rhea" id="RHEA:46608"/>
        <dbReference type="Rhea" id="RHEA-COMP:11060"/>
        <dbReference type="Rhea" id="RHEA-COMP:11605"/>
        <dbReference type="ChEBI" id="CHEBI:15378"/>
        <dbReference type="ChEBI" id="CHEBI:30013"/>
        <dbReference type="ChEBI" id="CHEBI:30616"/>
        <dbReference type="ChEBI" id="CHEBI:61977"/>
        <dbReference type="ChEBI" id="CHEBI:456216"/>
        <dbReference type="EC" id="2.7.11.1"/>
    </reaction>
</comment>
<dbReference type="PROSITE" id="PS50011">
    <property type="entry name" value="PROTEIN_KINASE_DOM"/>
    <property type="match status" value="1"/>
</dbReference>
<dbReference type="SUPFAM" id="SSF56112">
    <property type="entry name" value="Protein kinase-like (PK-like)"/>
    <property type="match status" value="1"/>
</dbReference>
<feature type="binding site" evidence="15">
    <location>
        <position position="305"/>
    </location>
    <ligand>
        <name>ATP</name>
        <dbReference type="ChEBI" id="CHEBI:30616"/>
    </ligand>
</feature>
<evidence type="ECO:0000256" key="12">
    <source>
        <dbReference type="ARBA" id="ARBA00024334"/>
    </source>
</evidence>
<proteinExistence type="inferred from homology"/>
<dbReference type="InterPro" id="IPR018247">
    <property type="entry name" value="EF_Hand_1_Ca_BS"/>
</dbReference>
<dbReference type="CDD" id="cd00051">
    <property type="entry name" value="EFh"/>
    <property type="match status" value="2"/>
</dbReference>
<feature type="compositionally biased region" description="Basic and acidic residues" evidence="16">
    <location>
        <begin position="39"/>
        <end position="51"/>
    </location>
</feature>
<dbReference type="InterPro" id="IPR011992">
    <property type="entry name" value="EF-hand-dom_pair"/>
</dbReference>
<dbReference type="InterPro" id="IPR050205">
    <property type="entry name" value="CDPK_Ser/Thr_kinases"/>
</dbReference>
<dbReference type="AlphaFoldDB" id="A0AAV2DAM4"/>
<evidence type="ECO:0000256" key="14">
    <source>
        <dbReference type="ARBA" id="ARBA00048679"/>
    </source>
</evidence>
<keyword evidence="7" id="KW-0677">Repeat</keyword>
<evidence type="ECO:0000259" key="17">
    <source>
        <dbReference type="PROSITE" id="PS50011"/>
    </source>
</evidence>
<evidence type="ECO:0000256" key="7">
    <source>
        <dbReference type="ARBA" id="ARBA00022737"/>
    </source>
</evidence>
<dbReference type="InterPro" id="IPR011009">
    <property type="entry name" value="Kinase-like_dom_sf"/>
</dbReference>
<dbReference type="InterPro" id="IPR017441">
    <property type="entry name" value="Protein_kinase_ATP_BS"/>
</dbReference>
<dbReference type="Pfam" id="PF00069">
    <property type="entry name" value="Pkinase"/>
    <property type="match status" value="1"/>
</dbReference>
<evidence type="ECO:0000256" key="3">
    <source>
        <dbReference type="ARBA" id="ARBA00022527"/>
    </source>
</evidence>
<keyword evidence="11 15" id="KW-0067">ATP-binding</keyword>
<dbReference type="EMBL" id="OZ034815">
    <property type="protein sequence ID" value="CAL1370721.1"/>
    <property type="molecule type" value="Genomic_DNA"/>
</dbReference>
<dbReference type="FunFam" id="1.10.510.10:FF:000249">
    <property type="entry name" value="Calcium-dependent protein kinase SK5"/>
    <property type="match status" value="1"/>
</dbReference>
<dbReference type="PROSITE" id="PS00107">
    <property type="entry name" value="PROTEIN_KINASE_ATP"/>
    <property type="match status" value="1"/>
</dbReference>
<evidence type="ECO:0000256" key="5">
    <source>
        <dbReference type="ARBA" id="ARBA00022679"/>
    </source>
</evidence>
<keyword evidence="5" id="KW-0808">Transferase</keyword>
<dbReference type="PROSITE" id="PS00018">
    <property type="entry name" value="EF_HAND_1"/>
    <property type="match status" value="4"/>
</dbReference>